<evidence type="ECO:0000259" key="6">
    <source>
        <dbReference type="Pfam" id="PF00501"/>
    </source>
</evidence>
<dbReference type="Gene3D" id="3.30.300.30">
    <property type="match status" value="1"/>
</dbReference>
<evidence type="ECO:0000256" key="5">
    <source>
        <dbReference type="ARBA" id="ARBA00022990"/>
    </source>
</evidence>
<dbReference type="GO" id="GO:0006085">
    <property type="term" value="P:acetyl-CoA biosynthetic process"/>
    <property type="evidence" value="ECO:0007669"/>
    <property type="project" value="TreeGrafter"/>
</dbReference>
<evidence type="ECO:0000256" key="2">
    <source>
        <dbReference type="ARBA" id="ARBA00022598"/>
    </source>
</evidence>
<accession>A0A3R5XWU6</accession>
<protein>
    <recommendedName>
        <fullName evidence="1">acetate--CoA ligase</fullName>
        <ecNumber evidence="1">6.2.1.1</ecNumber>
    </recommendedName>
</protein>
<dbReference type="EC" id="6.2.1.1" evidence="1"/>
<evidence type="ECO:0000313" key="8">
    <source>
        <dbReference type="EMBL" id="QAR33149.1"/>
    </source>
</evidence>
<feature type="domain" description="AMP-binding enzyme C-terminal" evidence="7">
    <location>
        <begin position="532"/>
        <end position="609"/>
    </location>
</feature>
<organism evidence="8 9">
    <name type="scientific">Geovibrio thiophilus</name>
    <dbReference type="NCBI Taxonomy" id="139438"/>
    <lineage>
        <taxon>Bacteria</taxon>
        <taxon>Pseudomonadati</taxon>
        <taxon>Deferribacterota</taxon>
        <taxon>Deferribacteres</taxon>
        <taxon>Deferribacterales</taxon>
        <taxon>Geovibrionaceae</taxon>
        <taxon>Geovibrio</taxon>
    </lineage>
</organism>
<dbReference type="Pfam" id="PF13193">
    <property type="entry name" value="AMP-binding_C"/>
    <property type="match status" value="1"/>
</dbReference>
<evidence type="ECO:0000259" key="7">
    <source>
        <dbReference type="Pfam" id="PF13193"/>
    </source>
</evidence>
<dbReference type="EMBL" id="CP035108">
    <property type="protein sequence ID" value="QAR33149.1"/>
    <property type="molecule type" value="Genomic_DNA"/>
</dbReference>
<dbReference type="PANTHER" id="PTHR24095:SF14">
    <property type="entry name" value="ACETYL-COENZYME A SYNTHETASE 1"/>
    <property type="match status" value="1"/>
</dbReference>
<dbReference type="Gene3D" id="3.40.50.12780">
    <property type="entry name" value="N-terminal domain of ligase-like"/>
    <property type="match status" value="1"/>
</dbReference>
<dbReference type="GO" id="GO:0005524">
    <property type="term" value="F:ATP binding"/>
    <property type="evidence" value="ECO:0007669"/>
    <property type="project" value="UniProtKB-KW"/>
</dbReference>
<proteinExistence type="predicted"/>
<dbReference type="OrthoDB" id="9778383at2"/>
<evidence type="ECO:0000256" key="4">
    <source>
        <dbReference type="ARBA" id="ARBA00022840"/>
    </source>
</evidence>
<dbReference type="Proteomes" id="UP000287502">
    <property type="component" value="Chromosome"/>
</dbReference>
<dbReference type="RefSeq" id="WP_128466435.1">
    <property type="nucleotide sequence ID" value="NZ_CP035108.1"/>
</dbReference>
<dbReference type="InterPro" id="IPR025110">
    <property type="entry name" value="AMP-bd_C"/>
</dbReference>
<sequence length="625" mass="70934">MSVYSRLTENCKNFQRHSLDKAEMDKIRSLSGDYEKLHDYLAKKYLVWEKEYTSLYWGEKQAPRFYENGTLCPLENILGKHLTTTKKNKAAIIWKGADHAQMVYTYQSLYSEIIKCASALKKLGLKKGDKVLLHLPNIPELIISMLACVKLGAVHIVYHTSYSTDSLADRINDCRPKVIITADGTVTANQNLKSKLDNALIISDHQPQYCIVVERVSKRVHMKPLRDIWFHDLISDEHYSIAKNHGQEYARAEDPMFMLYTSTNMKDPKALVFHTAGYLLWAYFSYLLMFDARDTDTFWCTADIAWITGHSYLVYGPLMAGETVLVFEDTIDMDNAHRFYDICDKFCVNKLYTRPSILKSLMNASQKKKKYMKLDTLELIATGGEKMTDDVREWTAKALGNYNAALFDIYSITETGGAIASAIPGYEECRPGTVAKPLPGVSVKIINSASGEILPEPGTQGALVLDKPMPSLCRTINNSYDTYKKIYWKSYNNNVFFKTGDSAEINSEGYLTLKGRLDDVLHLGGKRLSLIEIEEAIKTHDNVEDCAVVSIPDEKRGDALIAFCVLKKEIDESYHDTTVRELRERIIEEIGEIALPSEIRFTRTLPKSPDGVILRDLLKDIAMQM</sequence>
<evidence type="ECO:0000256" key="3">
    <source>
        <dbReference type="ARBA" id="ARBA00022741"/>
    </source>
</evidence>
<keyword evidence="4" id="KW-0067">ATP-binding</keyword>
<dbReference type="KEGG" id="gtl:EP073_06970"/>
<feature type="domain" description="AMP-dependent synthetase/ligase" evidence="6">
    <location>
        <begin position="85"/>
        <end position="468"/>
    </location>
</feature>
<evidence type="ECO:0000256" key="1">
    <source>
        <dbReference type="ARBA" id="ARBA00013275"/>
    </source>
</evidence>
<keyword evidence="2" id="KW-0436">Ligase</keyword>
<gene>
    <name evidence="8" type="ORF">EP073_06970</name>
</gene>
<keyword evidence="9" id="KW-1185">Reference proteome</keyword>
<reference evidence="8 9" key="1">
    <citation type="submission" date="2019-01" db="EMBL/GenBank/DDBJ databases">
        <title>Geovibrio thiophilus DSM 11263, complete genome.</title>
        <authorList>
            <person name="Spring S."/>
            <person name="Bunk B."/>
            <person name="Sproer C."/>
        </authorList>
    </citation>
    <scope>NUCLEOTIDE SEQUENCE [LARGE SCALE GENOMIC DNA]</scope>
    <source>
        <strain evidence="8 9">DSM 11263</strain>
    </source>
</reference>
<evidence type="ECO:0000313" key="9">
    <source>
        <dbReference type="Proteomes" id="UP000287502"/>
    </source>
</evidence>
<dbReference type="AlphaFoldDB" id="A0A3R5XWU6"/>
<dbReference type="SUPFAM" id="SSF56801">
    <property type="entry name" value="Acetyl-CoA synthetase-like"/>
    <property type="match status" value="1"/>
</dbReference>
<dbReference type="GO" id="GO:0003987">
    <property type="term" value="F:acetate-CoA ligase activity"/>
    <property type="evidence" value="ECO:0007669"/>
    <property type="project" value="UniProtKB-EC"/>
</dbReference>
<dbReference type="InterPro" id="IPR045851">
    <property type="entry name" value="AMP-bd_C_sf"/>
</dbReference>
<name>A0A3R5XWU6_9BACT</name>
<keyword evidence="5" id="KW-0007">Acetylation</keyword>
<dbReference type="Pfam" id="PF00501">
    <property type="entry name" value="AMP-binding"/>
    <property type="match status" value="1"/>
</dbReference>
<dbReference type="PANTHER" id="PTHR24095">
    <property type="entry name" value="ACETYL-COENZYME A SYNTHETASE"/>
    <property type="match status" value="1"/>
</dbReference>
<dbReference type="InterPro" id="IPR042099">
    <property type="entry name" value="ANL_N_sf"/>
</dbReference>
<keyword evidence="3" id="KW-0547">Nucleotide-binding</keyword>
<dbReference type="InterPro" id="IPR000873">
    <property type="entry name" value="AMP-dep_synth/lig_dom"/>
</dbReference>